<dbReference type="RefSeq" id="WP_271277993.1">
    <property type="nucleotide sequence ID" value="NZ_BAABFD010000005.1"/>
</dbReference>
<keyword evidence="2" id="KW-0349">Heme</keyword>
<keyword evidence="2" id="KW-0408">Iron</keyword>
<evidence type="ECO:0000256" key="1">
    <source>
        <dbReference type="ARBA" id="ARBA00010617"/>
    </source>
</evidence>
<dbReference type="InterPro" id="IPR017972">
    <property type="entry name" value="Cyt_P450_CS"/>
</dbReference>
<dbReference type="PROSITE" id="PS00086">
    <property type="entry name" value="CYTOCHROME_P450"/>
    <property type="match status" value="1"/>
</dbReference>
<accession>A0ABT4T347</accession>
<evidence type="ECO:0000256" key="2">
    <source>
        <dbReference type="RuleBase" id="RU000461"/>
    </source>
</evidence>
<evidence type="ECO:0000313" key="4">
    <source>
        <dbReference type="Proteomes" id="UP001212498"/>
    </source>
</evidence>
<dbReference type="InterPro" id="IPR002397">
    <property type="entry name" value="Cyt_P450_B"/>
</dbReference>
<dbReference type="Gene3D" id="1.10.630.10">
    <property type="entry name" value="Cytochrome P450"/>
    <property type="match status" value="1"/>
</dbReference>
<dbReference type="PANTHER" id="PTHR46696">
    <property type="entry name" value="P450, PUTATIVE (EUROFUNG)-RELATED"/>
    <property type="match status" value="1"/>
</dbReference>
<sequence length="399" mass="44451">MDERTVHRFPFGPTTGLELDGKYRKLQESERVARVRMPFGGDAWLVTGYEDTKFVLSDPRFSRAVTLTMDLPRLQPHIVQNPGMIMSMDPPDHTRVRQVAARAFTPRRVEKLRPWIDEQVDGLLDRMTGQGPPADLMRDLALPLPVSVICEILGVPFADREKFRDWSDIVMSVTAFTPDEIQAAFLSLTEYLRWLVGQRRVAPAADLFSAMVRARDVEAVMSEEELITFGVTLLVVGHETTVNEIADMMFVMLRDGLYAELARGGGPPLPRLVEELLRFVPLESPGGFARVATEDVVVGGTLIAKGEAVYTQLSAANRDPEVFTEPDEIDAEAEREPHLTFGFGPHRCMGAALAKMEIEAAVGGLLRRVPGLRLAVEPEEIVWKADRLVRGPEALPVTW</sequence>
<dbReference type="InterPro" id="IPR036396">
    <property type="entry name" value="Cyt_P450_sf"/>
</dbReference>
<comment type="similarity">
    <text evidence="1 2">Belongs to the cytochrome P450 family.</text>
</comment>
<dbReference type="InterPro" id="IPR001128">
    <property type="entry name" value="Cyt_P450"/>
</dbReference>
<dbReference type="EMBL" id="JAPNUD010000077">
    <property type="protein sequence ID" value="MDA0643825.1"/>
    <property type="molecule type" value="Genomic_DNA"/>
</dbReference>
<proteinExistence type="inferred from homology"/>
<dbReference type="PRINTS" id="PR00359">
    <property type="entry name" value="BP450"/>
</dbReference>
<keyword evidence="2" id="KW-0503">Monooxygenase</keyword>
<dbReference type="Proteomes" id="UP001212498">
    <property type="component" value="Unassembled WGS sequence"/>
</dbReference>
<dbReference type="Pfam" id="PF00067">
    <property type="entry name" value="p450"/>
    <property type="match status" value="1"/>
</dbReference>
<dbReference type="SUPFAM" id="SSF48264">
    <property type="entry name" value="Cytochrome P450"/>
    <property type="match status" value="1"/>
</dbReference>
<keyword evidence="4" id="KW-1185">Reference proteome</keyword>
<evidence type="ECO:0000313" key="3">
    <source>
        <dbReference type="EMBL" id="MDA0643825.1"/>
    </source>
</evidence>
<reference evidence="3 4" key="1">
    <citation type="submission" date="2022-11" db="EMBL/GenBank/DDBJ databases">
        <title>Nonomuraea corallina sp. nov., a new species of the genus Nonomuraea isolated from sea side sediment in Thai sea.</title>
        <authorList>
            <person name="Ngamcharungchit C."/>
            <person name="Matsumoto A."/>
            <person name="Suriyachadkun C."/>
            <person name="Panbangred W."/>
            <person name="Inahashi Y."/>
            <person name="Intra B."/>
        </authorList>
    </citation>
    <scope>NUCLEOTIDE SEQUENCE [LARGE SCALE GENOMIC DNA]</scope>
    <source>
        <strain evidence="3 4">DSM 43553</strain>
    </source>
</reference>
<dbReference type="PRINTS" id="PR00385">
    <property type="entry name" value="P450"/>
</dbReference>
<keyword evidence="2" id="KW-0560">Oxidoreductase</keyword>
<dbReference type="CDD" id="cd11031">
    <property type="entry name" value="Cyp158A-like"/>
    <property type="match status" value="1"/>
</dbReference>
<comment type="caution">
    <text evidence="3">The sequence shown here is derived from an EMBL/GenBank/DDBJ whole genome shotgun (WGS) entry which is preliminary data.</text>
</comment>
<protein>
    <submittedName>
        <fullName evidence="3">Cytochrome P450</fullName>
    </submittedName>
</protein>
<organism evidence="3 4">
    <name type="scientific">Nonomuraea ferruginea</name>
    <dbReference type="NCBI Taxonomy" id="46174"/>
    <lineage>
        <taxon>Bacteria</taxon>
        <taxon>Bacillati</taxon>
        <taxon>Actinomycetota</taxon>
        <taxon>Actinomycetes</taxon>
        <taxon>Streptosporangiales</taxon>
        <taxon>Streptosporangiaceae</taxon>
        <taxon>Nonomuraea</taxon>
    </lineage>
</organism>
<gene>
    <name evidence="3" type="ORF">OUY24_24615</name>
</gene>
<keyword evidence="2" id="KW-0479">Metal-binding</keyword>
<dbReference type="PANTHER" id="PTHR46696:SF1">
    <property type="entry name" value="CYTOCHROME P450 YJIB-RELATED"/>
    <property type="match status" value="1"/>
</dbReference>
<name>A0ABT4T347_9ACTN</name>